<accession>A0A098VWE1</accession>
<keyword evidence="3" id="KW-1185">Reference proteome</keyword>
<proteinExistence type="predicted"/>
<dbReference type="VEuPathDB" id="MicrosporidiaDB:DI09_104p110"/>
<dbReference type="InterPro" id="IPR036322">
    <property type="entry name" value="WD40_repeat_dom_sf"/>
</dbReference>
<protein>
    <submittedName>
        <fullName evidence="2">Uncharacterized protein</fullName>
    </submittedName>
</protein>
<dbReference type="InterPro" id="IPR015943">
    <property type="entry name" value="WD40/YVTN_repeat-like_dom_sf"/>
</dbReference>
<dbReference type="GeneID" id="25257912"/>
<dbReference type="InterPro" id="IPR051959">
    <property type="entry name" value="PAK1-Kinase_Regulator"/>
</dbReference>
<dbReference type="OrthoDB" id="308449at2759"/>
<dbReference type="EMBL" id="JMKJ01000005">
    <property type="protein sequence ID" value="KGG53204.1"/>
    <property type="molecule type" value="Genomic_DNA"/>
</dbReference>
<comment type="caution">
    <text evidence="2">The sequence shown here is derived from an EMBL/GenBank/DDBJ whole genome shotgun (WGS) entry which is preliminary data.</text>
</comment>
<dbReference type="RefSeq" id="XP_013239631.1">
    <property type="nucleotide sequence ID" value="XM_013384177.1"/>
</dbReference>
<name>A0A098VWE1_9MICR</name>
<sequence>MLHVTKLIVGTYERLIFVFDILKTPEGAEPNEYTIKKAAGFKIHEGPILTLSASKSMLVSGTADELKLTNMERYQESGILLQAQEVSLTKSILHEEKFLFVAFEDGTISVLSIADSELIKKLSVGKGKASVTDFAIHPSGKILMAVCRKKATAALFDLIKGQRVVKTKLPMHPDSIRFSPLGTKYAILAQKGLECRVNIHELFPASNGVGSDSEPTSSSISDPNFSRNELPKSEDATNANISSEKAKADADPNASKISEKSPFGAVSISSGRKITAMEFISEESIAIAEHPNLVSIYSLAEDRPAKTASLTDVPRNSSTAGSRINAIERIPGSALFLTTTTDGIIQLWALNDQNAAVPLAHITIPYRITAVCISAA</sequence>
<dbReference type="Gene3D" id="2.130.10.10">
    <property type="entry name" value="YVTN repeat-like/Quinoprotein amine dehydrogenase"/>
    <property type="match status" value="2"/>
</dbReference>
<organism evidence="2 3">
    <name type="scientific">Mitosporidium daphniae</name>
    <dbReference type="NCBI Taxonomy" id="1485682"/>
    <lineage>
        <taxon>Eukaryota</taxon>
        <taxon>Fungi</taxon>
        <taxon>Fungi incertae sedis</taxon>
        <taxon>Microsporidia</taxon>
        <taxon>Mitosporidium</taxon>
    </lineage>
</organism>
<dbReference type="PANTHER" id="PTHR44675:SF1">
    <property type="entry name" value="P21-ACTIVATED PROTEIN KINASE-INTERACTING PROTEIN 1"/>
    <property type="match status" value="1"/>
</dbReference>
<reference evidence="2 3" key="1">
    <citation type="submission" date="2014-04" db="EMBL/GenBank/DDBJ databases">
        <title>A new species of microsporidia sheds light on the evolution of extreme parasitism.</title>
        <authorList>
            <person name="Haag K.L."/>
            <person name="James T.Y."/>
            <person name="Larsson R."/>
            <person name="Schaer T.M."/>
            <person name="Refardt D."/>
            <person name="Pombert J.-F."/>
            <person name="Ebert D."/>
        </authorList>
    </citation>
    <scope>NUCLEOTIDE SEQUENCE [LARGE SCALE GENOMIC DNA]</scope>
    <source>
        <strain evidence="2 3">UGP3</strain>
        <tissue evidence="2">Spores</tissue>
    </source>
</reference>
<dbReference type="PANTHER" id="PTHR44675">
    <property type="entry name" value="PAK1 INTERACTING PROTEIN 1"/>
    <property type="match status" value="1"/>
</dbReference>
<dbReference type="SUPFAM" id="SSF50978">
    <property type="entry name" value="WD40 repeat-like"/>
    <property type="match status" value="1"/>
</dbReference>
<feature type="compositionally biased region" description="Low complexity" evidence="1">
    <location>
        <begin position="211"/>
        <end position="223"/>
    </location>
</feature>
<dbReference type="Proteomes" id="UP000029725">
    <property type="component" value="Unassembled WGS sequence"/>
</dbReference>
<evidence type="ECO:0000313" key="2">
    <source>
        <dbReference type="EMBL" id="KGG53204.1"/>
    </source>
</evidence>
<dbReference type="HOGENOM" id="CLU_735842_0_0_1"/>
<feature type="region of interest" description="Disordered" evidence="1">
    <location>
        <begin position="206"/>
        <end position="259"/>
    </location>
</feature>
<evidence type="ECO:0000313" key="3">
    <source>
        <dbReference type="Proteomes" id="UP000029725"/>
    </source>
</evidence>
<dbReference type="AlphaFoldDB" id="A0A098VWE1"/>
<evidence type="ECO:0000256" key="1">
    <source>
        <dbReference type="SAM" id="MobiDB-lite"/>
    </source>
</evidence>
<gene>
    <name evidence="2" type="ORF">DI09_104p110</name>
</gene>